<dbReference type="Proteomes" id="UP000295122">
    <property type="component" value="Unassembled WGS sequence"/>
</dbReference>
<dbReference type="Pfam" id="PF12802">
    <property type="entry name" value="MarR_2"/>
    <property type="match status" value="1"/>
</dbReference>
<dbReference type="InterPro" id="IPR039422">
    <property type="entry name" value="MarR/SlyA-like"/>
</dbReference>
<evidence type="ECO:0000313" key="6">
    <source>
        <dbReference type="Proteomes" id="UP000295122"/>
    </source>
</evidence>
<dbReference type="InterPro" id="IPR036390">
    <property type="entry name" value="WH_DNA-bd_sf"/>
</dbReference>
<dbReference type="GO" id="GO:0003700">
    <property type="term" value="F:DNA-binding transcription factor activity"/>
    <property type="evidence" value="ECO:0007669"/>
    <property type="project" value="InterPro"/>
</dbReference>
<dbReference type="Gene3D" id="1.10.10.10">
    <property type="entry name" value="Winged helix-like DNA-binding domain superfamily/Winged helix DNA-binding domain"/>
    <property type="match status" value="1"/>
</dbReference>
<keyword evidence="1" id="KW-0805">Transcription regulation</keyword>
<sequence length="144" mass="15891">MSAVSAPEPAYRLDEQVGFVLRQVQQRHTGIFAAAFGDDMTPTQWSALVRLAEAGECSQNHLGRLIATDVATIKGIADRLIRRGLVETRADPADRRRLLLRLTEAGHDAYRTRAATALDVSSETLAPLSKTEQATLLRLLDRLR</sequence>
<keyword evidence="3" id="KW-0804">Transcription</keyword>
<evidence type="ECO:0000256" key="3">
    <source>
        <dbReference type="ARBA" id="ARBA00023163"/>
    </source>
</evidence>
<dbReference type="RefSeq" id="WP_166652355.1">
    <property type="nucleotide sequence ID" value="NZ_SNZR01000011.1"/>
</dbReference>
<dbReference type="PROSITE" id="PS50995">
    <property type="entry name" value="HTH_MARR_2"/>
    <property type="match status" value="1"/>
</dbReference>
<dbReference type="SUPFAM" id="SSF46785">
    <property type="entry name" value="Winged helix' DNA-binding domain"/>
    <property type="match status" value="1"/>
</dbReference>
<dbReference type="InterPro" id="IPR000835">
    <property type="entry name" value="HTH_MarR-typ"/>
</dbReference>
<accession>A0A4R7C705</accession>
<evidence type="ECO:0000259" key="4">
    <source>
        <dbReference type="PROSITE" id="PS50995"/>
    </source>
</evidence>
<dbReference type="PRINTS" id="PR00598">
    <property type="entry name" value="HTHMARR"/>
</dbReference>
<feature type="domain" description="HTH marR-type" evidence="4">
    <location>
        <begin position="14"/>
        <end position="144"/>
    </location>
</feature>
<dbReference type="PANTHER" id="PTHR33164">
    <property type="entry name" value="TRANSCRIPTIONAL REGULATOR, MARR FAMILY"/>
    <property type="match status" value="1"/>
</dbReference>
<keyword evidence="2 5" id="KW-0238">DNA-binding</keyword>
<dbReference type="GO" id="GO:0003677">
    <property type="term" value="F:DNA binding"/>
    <property type="evidence" value="ECO:0007669"/>
    <property type="project" value="UniProtKB-KW"/>
</dbReference>
<name>A0A4R7C705_9HYPH</name>
<reference evidence="5 6" key="1">
    <citation type="submission" date="2019-03" db="EMBL/GenBank/DDBJ databases">
        <title>Genomic Encyclopedia of Type Strains, Phase IV (KMG-IV): sequencing the most valuable type-strain genomes for metagenomic binning, comparative biology and taxonomic classification.</title>
        <authorList>
            <person name="Goeker M."/>
        </authorList>
    </citation>
    <scope>NUCLEOTIDE SEQUENCE [LARGE SCALE GENOMIC DNA]</scope>
    <source>
        <strain evidence="5 6">DSM 25903</strain>
    </source>
</reference>
<dbReference type="SMART" id="SM00347">
    <property type="entry name" value="HTH_MARR"/>
    <property type="match status" value="1"/>
</dbReference>
<dbReference type="EMBL" id="SNZR01000011">
    <property type="protein sequence ID" value="TDR93933.1"/>
    <property type="molecule type" value="Genomic_DNA"/>
</dbReference>
<dbReference type="AlphaFoldDB" id="A0A4R7C705"/>
<comment type="caution">
    <text evidence="5">The sequence shown here is derived from an EMBL/GenBank/DDBJ whole genome shotgun (WGS) entry which is preliminary data.</text>
</comment>
<dbReference type="PANTHER" id="PTHR33164:SF95">
    <property type="entry name" value="TRANSCRIPTIONAL REGULATOR"/>
    <property type="match status" value="1"/>
</dbReference>
<evidence type="ECO:0000313" key="5">
    <source>
        <dbReference type="EMBL" id="TDR93933.1"/>
    </source>
</evidence>
<organism evidence="5 6">
    <name type="scientific">Enterovirga rhinocerotis</name>
    <dbReference type="NCBI Taxonomy" id="1339210"/>
    <lineage>
        <taxon>Bacteria</taxon>
        <taxon>Pseudomonadati</taxon>
        <taxon>Pseudomonadota</taxon>
        <taxon>Alphaproteobacteria</taxon>
        <taxon>Hyphomicrobiales</taxon>
        <taxon>Methylobacteriaceae</taxon>
        <taxon>Enterovirga</taxon>
    </lineage>
</organism>
<proteinExistence type="predicted"/>
<evidence type="ECO:0000256" key="2">
    <source>
        <dbReference type="ARBA" id="ARBA00023125"/>
    </source>
</evidence>
<protein>
    <submittedName>
        <fullName evidence="5">DNA-binding MarR family transcriptional regulator</fullName>
    </submittedName>
</protein>
<dbReference type="PROSITE" id="PS01117">
    <property type="entry name" value="HTH_MARR_1"/>
    <property type="match status" value="1"/>
</dbReference>
<gene>
    <name evidence="5" type="ORF">EV668_1202</name>
</gene>
<dbReference type="InterPro" id="IPR023187">
    <property type="entry name" value="Tscrpt_reg_MarR-type_CS"/>
</dbReference>
<dbReference type="InterPro" id="IPR036388">
    <property type="entry name" value="WH-like_DNA-bd_sf"/>
</dbReference>
<keyword evidence="6" id="KW-1185">Reference proteome</keyword>
<dbReference type="GO" id="GO:0006950">
    <property type="term" value="P:response to stress"/>
    <property type="evidence" value="ECO:0007669"/>
    <property type="project" value="TreeGrafter"/>
</dbReference>
<evidence type="ECO:0000256" key="1">
    <source>
        <dbReference type="ARBA" id="ARBA00023015"/>
    </source>
</evidence>